<proteinExistence type="predicted"/>
<dbReference type="VEuPathDB" id="VectorBase:GPPI047526"/>
<dbReference type="EMBL" id="JXJN01024607">
    <property type="status" value="NOT_ANNOTATED_CDS"/>
    <property type="molecule type" value="Genomic_DNA"/>
</dbReference>
<keyword evidence="2" id="KW-1185">Reference proteome</keyword>
<reference evidence="1" key="2">
    <citation type="submission" date="2020-05" db="UniProtKB">
        <authorList>
            <consortium name="EnsemblMetazoa"/>
        </authorList>
    </citation>
    <scope>IDENTIFICATION</scope>
    <source>
        <strain evidence="1">IAEA</strain>
    </source>
</reference>
<name>A0A1B0C2Q5_9MUSC</name>
<dbReference type="EnsemblMetazoa" id="GPPI047526-RA">
    <property type="protein sequence ID" value="GPPI047526-PA"/>
    <property type="gene ID" value="GPPI047526"/>
</dbReference>
<sequence length="127" mass="14527">LYAEPTVGNSRKYFVRSQLSTVGYVRKIDGIPHPLKPIKNVTYGKHLLQTRNLSAANFCVVLWFSSAVEINMYVYVWDIYNCVYTGIAAQRSRAMNFASAHTHTYKLCNDDDDDDDAAQQKHENKSF</sequence>
<protein>
    <submittedName>
        <fullName evidence="1">Uncharacterized protein</fullName>
    </submittedName>
</protein>
<evidence type="ECO:0000313" key="1">
    <source>
        <dbReference type="EnsemblMetazoa" id="GPPI047526-PA"/>
    </source>
</evidence>
<reference evidence="2" key="1">
    <citation type="submission" date="2015-01" db="EMBL/GenBank/DDBJ databases">
        <authorList>
            <person name="Aksoy S."/>
            <person name="Warren W."/>
            <person name="Wilson R.K."/>
        </authorList>
    </citation>
    <scope>NUCLEOTIDE SEQUENCE [LARGE SCALE GENOMIC DNA]</scope>
    <source>
        <strain evidence="2">IAEA</strain>
    </source>
</reference>
<dbReference type="AlphaFoldDB" id="A0A1B0C2Q5"/>
<dbReference type="Proteomes" id="UP000092460">
    <property type="component" value="Unassembled WGS sequence"/>
</dbReference>
<evidence type="ECO:0000313" key="2">
    <source>
        <dbReference type="Proteomes" id="UP000092460"/>
    </source>
</evidence>
<organism evidence="1 2">
    <name type="scientific">Glossina palpalis gambiensis</name>
    <dbReference type="NCBI Taxonomy" id="67801"/>
    <lineage>
        <taxon>Eukaryota</taxon>
        <taxon>Metazoa</taxon>
        <taxon>Ecdysozoa</taxon>
        <taxon>Arthropoda</taxon>
        <taxon>Hexapoda</taxon>
        <taxon>Insecta</taxon>
        <taxon>Pterygota</taxon>
        <taxon>Neoptera</taxon>
        <taxon>Endopterygota</taxon>
        <taxon>Diptera</taxon>
        <taxon>Brachycera</taxon>
        <taxon>Muscomorpha</taxon>
        <taxon>Hippoboscoidea</taxon>
        <taxon>Glossinidae</taxon>
        <taxon>Glossina</taxon>
    </lineage>
</organism>
<accession>A0A1B0C2Q5</accession>